<evidence type="ECO:0000259" key="1">
    <source>
        <dbReference type="Pfam" id="PF01726"/>
    </source>
</evidence>
<evidence type="ECO:0000313" key="3">
    <source>
        <dbReference type="EMBL" id="NEA22522.1"/>
    </source>
</evidence>
<dbReference type="Pfam" id="PF01726">
    <property type="entry name" value="LexA_DNA_bind"/>
    <property type="match status" value="1"/>
</dbReference>
<dbReference type="InterPro" id="IPR006199">
    <property type="entry name" value="LexA_DNA-bd_dom"/>
</dbReference>
<evidence type="ECO:0000313" key="4">
    <source>
        <dbReference type="Proteomes" id="UP000475532"/>
    </source>
</evidence>
<dbReference type="InterPro" id="IPR036388">
    <property type="entry name" value="WH-like_DNA-bd_sf"/>
</dbReference>
<dbReference type="InterPro" id="IPR036390">
    <property type="entry name" value="WH_DNA-bd_sf"/>
</dbReference>
<reference evidence="2 4" key="1">
    <citation type="submission" date="2020-01" db="EMBL/GenBank/DDBJ databases">
        <title>Insect and environment-associated Actinomycetes.</title>
        <authorList>
            <person name="Currrie C."/>
            <person name="Chevrette M."/>
            <person name="Carlson C."/>
            <person name="Stubbendieck R."/>
            <person name="Wendt-Pienkowski E."/>
        </authorList>
    </citation>
    <scope>NUCLEOTIDE SEQUENCE [LARGE SCALE GENOMIC DNA]</scope>
    <source>
        <strain evidence="2 4">SID10258</strain>
    </source>
</reference>
<evidence type="ECO:0000313" key="2">
    <source>
        <dbReference type="EMBL" id="NEA21562.1"/>
    </source>
</evidence>
<dbReference type="Proteomes" id="UP000475532">
    <property type="component" value="Unassembled WGS sequence"/>
</dbReference>
<proteinExistence type="predicted"/>
<sequence>MADLTARQRSTLAYISGYVAEHGHAPTVREISAAVPASTRTVTKAIRALAARGLVTHHPRRPRGLELVPQAGAR</sequence>
<dbReference type="Gene3D" id="1.10.10.10">
    <property type="entry name" value="Winged helix-like DNA-binding domain superfamily/Winged helix DNA-binding domain"/>
    <property type="match status" value="1"/>
</dbReference>
<organism evidence="2 4">
    <name type="scientific">Actinomadura bangladeshensis</name>
    <dbReference type="NCBI Taxonomy" id="453573"/>
    <lineage>
        <taxon>Bacteria</taxon>
        <taxon>Bacillati</taxon>
        <taxon>Actinomycetota</taxon>
        <taxon>Actinomycetes</taxon>
        <taxon>Streptosporangiales</taxon>
        <taxon>Thermomonosporaceae</taxon>
        <taxon>Actinomadura</taxon>
    </lineage>
</organism>
<feature type="domain" description="LexA repressor DNA-binding" evidence="1">
    <location>
        <begin position="1"/>
        <end position="64"/>
    </location>
</feature>
<dbReference type="EMBL" id="JAAGLI010000093">
    <property type="protein sequence ID" value="NEA21562.1"/>
    <property type="molecule type" value="Genomic_DNA"/>
</dbReference>
<dbReference type="SUPFAM" id="SSF46785">
    <property type="entry name" value="Winged helix' DNA-binding domain"/>
    <property type="match status" value="1"/>
</dbReference>
<protein>
    <submittedName>
        <fullName evidence="2">GntR family transcriptional regulator</fullName>
    </submittedName>
</protein>
<dbReference type="EMBL" id="JAAGLI010000213">
    <property type="protein sequence ID" value="NEA22522.1"/>
    <property type="molecule type" value="Genomic_DNA"/>
</dbReference>
<dbReference type="GO" id="GO:0004252">
    <property type="term" value="F:serine-type endopeptidase activity"/>
    <property type="evidence" value="ECO:0007669"/>
    <property type="project" value="InterPro"/>
</dbReference>
<dbReference type="AlphaFoldDB" id="A0A6L9Q926"/>
<accession>A0A6L9Q926</accession>
<gene>
    <name evidence="2" type="ORF">G3I70_03480</name>
    <name evidence="3" type="ORF">G3I70_08470</name>
</gene>
<name>A0A6L9Q926_9ACTN</name>
<dbReference type="GO" id="GO:0006508">
    <property type="term" value="P:proteolysis"/>
    <property type="evidence" value="ECO:0007669"/>
    <property type="project" value="InterPro"/>
</dbReference>
<dbReference type="RefSeq" id="WP_163053188.1">
    <property type="nucleotide sequence ID" value="NZ_JAAGLI010000093.1"/>
</dbReference>
<comment type="caution">
    <text evidence="2">The sequence shown here is derived from an EMBL/GenBank/DDBJ whole genome shotgun (WGS) entry which is preliminary data.</text>
</comment>